<dbReference type="InterPro" id="IPR036237">
    <property type="entry name" value="Xyl_isomerase-like_sf"/>
</dbReference>
<organism evidence="2 3">
    <name type="scientific">Agathobaculum faecis</name>
    <dbReference type="NCBI Taxonomy" id="2763013"/>
    <lineage>
        <taxon>Bacteria</taxon>
        <taxon>Bacillati</taxon>
        <taxon>Bacillota</taxon>
        <taxon>Clostridia</taxon>
        <taxon>Eubacteriales</taxon>
        <taxon>Butyricicoccaceae</taxon>
        <taxon>Agathobaculum</taxon>
    </lineage>
</organism>
<name>A0A923LWX3_9FIRM</name>
<dbReference type="AlphaFoldDB" id="A0A923LWX3"/>
<dbReference type="InterPro" id="IPR013022">
    <property type="entry name" value="Xyl_isomerase-like_TIM-brl"/>
</dbReference>
<dbReference type="InterPro" id="IPR050312">
    <property type="entry name" value="IolE/XylAMocC-like"/>
</dbReference>
<dbReference type="Proteomes" id="UP000606499">
    <property type="component" value="Unassembled WGS sequence"/>
</dbReference>
<evidence type="ECO:0000259" key="1">
    <source>
        <dbReference type="Pfam" id="PF01261"/>
    </source>
</evidence>
<reference evidence="2" key="1">
    <citation type="submission" date="2020-08" db="EMBL/GenBank/DDBJ databases">
        <title>Genome public.</title>
        <authorList>
            <person name="Liu C."/>
            <person name="Sun Q."/>
        </authorList>
    </citation>
    <scope>NUCLEOTIDE SEQUENCE</scope>
    <source>
        <strain evidence="2">NSJ-28</strain>
    </source>
</reference>
<sequence>MKFITSMTMVDQIIGSAPFVYEGDFAQGVAKARELGYDGVELHIADPADVDLPTLEQALAENSMRLTAIGTGRAYVNHGLSITDPDEARRRAAVQRLEAFLELAGRLHATVIIGCMRGNVATAEELPAALDRLAVSMEYLDHAAAKAGVDIVFEPINRYENNFLCTMGEISHFIRSHSLTNTGILIDTFHMNIEESDMMASIEACSPEIRYVHFSDSNRWYPGAGHTDMAGILRKLQECDYQGVLSAEILPKPTKEAAARGWIEAVSAMMRE</sequence>
<protein>
    <submittedName>
        <fullName evidence="2">Sugar phosphate isomerase/epimerase</fullName>
    </submittedName>
</protein>
<evidence type="ECO:0000313" key="3">
    <source>
        <dbReference type="Proteomes" id="UP000606499"/>
    </source>
</evidence>
<feature type="domain" description="Xylose isomerase-like TIM barrel" evidence="1">
    <location>
        <begin position="29"/>
        <end position="263"/>
    </location>
</feature>
<proteinExistence type="predicted"/>
<evidence type="ECO:0000313" key="2">
    <source>
        <dbReference type="EMBL" id="MBC5726881.1"/>
    </source>
</evidence>
<gene>
    <name evidence="2" type="ORF">H8S45_15690</name>
</gene>
<dbReference type="Pfam" id="PF01261">
    <property type="entry name" value="AP_endonuc_2"/>
    <property type="match status" value="1"/>
</dbReference>
<dbReference type="EMBL" id="JACOPL010000053">
    <property type="protein sequence ID" value="MBC5726881.1"/>
    <property type="molecule type" value="Genomic_DNA"/>
</dbReference>
<dbReference type="RefSeq" id="WP_054328594.1">
    <property type="nucleotide sequence ID" value="NZ_JACOPL010000053.1"/>
</dbReference>
<comment type="caution">
    <text evidence="2">The sequence shown here is derived from an EMBL/GenBank/DDBJ whole genome shotgun (WGS) entry which is preliminary data.</text>
</comment>
<keyword evidence="2" id="KW-0413">Isomerase</keyword>
<dbReference type="GO" id="GO:0016853">
    <property type="term" value="F:isomerase activity"/>
    <property type="evidence" value="ECO:0007669"/>
    <property type="project" value="UniProtKB-KW"/>
</dbReference>
<dbReference type="PANTHER" id="PTHR12110:SF41">
    <property type="entry name" value="INOSOSE DEHYDRATASE"/>
    <property type="match status" value="1"/>
</dbReference>
<accession>A0A923LWX3</accession>
<dbReference type="SUPFAM" id="SSF51658">
    <property type="entry name" value="Xylose isomerase-like"/>
    <property type="match status" value="1"/>
</dbReference>
<keyword evidence="3" id="KW-1185">Reference proteome</keyword>
<dbReference type="Gene3D" id="3.20.20.150">
    <property type="entry name" value="Divalent-metal-dependent TIM barrel enzymes"/>
    <property type="match status" value="1"/>
</dbReference>
<dbReference type="PANTHER" id="PTHR12110">
    <property type="entry name" value="HYDROXYPYRUVATE ISOMERASE"/>
    <property type="match status" value="1"/>
</dbReference>